<proteinExistence type="predicted"/>
<gene>
    <name evidence="1" type="ORF">METZ01_LOCUS500691</name>
</gene>
<dbReference type="EMBL" id="UINC01220080">
    <property type="protein sequence ID" value="SVE47837.1"/>
    <property type="molecule type" value="Genomic_DNA"/>
</dbReference>
<reference evidence="1" key="1">
    <citation type="submission" date="2018-05" db="EMBL/GenBank/DDBJ databases">
        <authorList>
            <person name="Lanie J.A."/>
            <person name="Ng W.-L."/>
            <person name="Kazmierczak K.M."/>
            <person name="Andrzejewski T.M."/>
            <person name="Davidsen T.M."/>
            <person name="Wayne K.J."/>
            <person name="Tettelin H."/>
            <person name="Glass J.I."/>
            <person name="Rusch D."/>
            <person name="Podicherti R."/>
            <person name="Tsui H.-C.T."/>
            <person name="Winkler M.E."/>
        </authorList>
    </citation>
    <scope>NUCLEOTIDE SEQUENCE</scope>
</reference>
<accession>A0A383DTJ3</accession>
<sequence>MTLLQGMRKMIKGLLNWLKKAMMPLIKWEQLWKPTQNQWII</sequence>
<evidence type="ECO:0000313" key="1">
    <source>
        <dbReference type="EMBL" id="SVE47837.1"/>
    </source>
</evidence>
<dbReference type="AlphaFoldDB" id="A0A383DTJ3"/>
<name>A0A383DTJ3_9ZZZZ</name>
<protein>
    <submittedName>
        <fullName evidence="1">Uncharacterized protein</fullName>
    </submittedName>
</protein>
<organism evidence="1">
    <name type="scientific">marine metagenome</name>
    <dbReference type="NCBI Taxonomy" id="408172"/>
    <lineage>
        <taxon>unclassified sequences</taxon>
        <taxon>metagenomes</taxon>
        <taxon>ecological metagenomes</taxon>
    </lineage>
</organism>